<keyword evidence="2" id="KW-1185">Reference proteome</keyword>
<proteinExistence type="predicted"/>
<organism evidence="1 2">
    <name type="scientific">Arthrobacter terricola</name>
    <dbReference type="NCBI Taxonomy" id="2547396"/>
    <lineage>
        <taxon>Bacteria</taxon>
        <taxon>Bacillati</taxon>
        <taxon>Actinomycetota</taxon>
        <taxon>Actinomycetes</taxon>
        <taxon>Micrococcales</taxon>
        <taxon>Micrococcaceae</taxon>
        <taxon>Arthrobacter</taxon>
    </lineage>
</organism>
<comment type="caution">
    <text evidence="1">The sequence shown here is derived from an EMBL/GenBank/DDBJ whole genome shotgun (WGS) entry which is preliminary data.</text>
</comment>
<sequence>MENTQAALDAIEFRVSYLDPHSEHVMEEQFGNLAAAERFANAQLKDADSWAIVDAVAVETAVSGSTPGRTQQLVA</sequence>
<dbReference type="Proteomes" id="UP000295511">
    <property type="component" value="Unassembled WGS sequence"/>
</dbReference>
<dbReference type="EMBL" id="SMRU01000005">
    <property type="protein sequence ID" value="TDF99034.1"/>
    <property type="molecule type" value="Genomic_DNA"/>
</dbReference>
<protein>
    <submittedName>
        <fullName evidence="1">Uncharacterized protein</fullName>
    </submittedName>
</protein>
<evidence type="ECO:0000313" key="2">
    <source>
        <dbReference type="Proteomes" id="UP000295511"/>
    </source>
</evidence>
<dbReference type="AlphaFoldDB" id="A0A4V2ZTZ7"/>
<name>A0A4V2ZTZ7_9MICC</name>
<reference evidence="1 2" key="1">
    <citation type="submission" date="2019-03" db="EMBL/GenBank/DDBJ databases">
        <title>Whole genome sequence of Arthrobacter sp JH1-1.</title>
        <authorList>
            <person name="Trinh H.N."/>
        </authorList>
    </citation>
    <scope>NUCLEOTIDE SEQUENCE [LARGE SCALE GENOMIC DNA]</scope>
    <source>
        <strain evidence="1 2">JH1-1</strain>
    </source>
</reference>
<dbReference type="OrthoDB" id="4952198at2"/>
<dbReference type="RefSeq" id="WP_133203219.1">
    <property type="nucleotide sequence ID" value="NZ_SMRU01000005.1"/>
</dbReference>
<accession>A0A4V2ZTZ7</accession>
<gene>
    <name evidence="1" type="ORF">E1809_05490</name>
</gene>
<evidence type="ECO:0000313" key="1">
    <source>
        <dbReference type="EMBL" id="TDF99034.1"/>
    </source>
</evidence>